<evidence type="ECO:0000313" key="10">
    <source>
        <dbReference type="EMBL" id="MBO8484294.1"/>
    </source>
</evidence>
<protein>
    <submittedName>
        <fullName evidence="10">TolC family protein</fullName>
    </submittedName>
</protein>
<evidence type="ECO:0000256" key="8">
    <source>
        <dbReference type="SAM" id="Coils"/>
    </source>
</evidence>
<evidence type="ECO:0000256" key="4">
    <source>
        <dbReference type="ARBA" id="ARBA00022452"/>
    </source>
</evidence>
<keyword evidence="3" id="KW-0813">Transport</keyword>
<dbReference type="Gene3D" id="1.20.1600.10">
    <property type="entry name" value="Outer membrane efflux proteins (OEP)"/>
    <property type="match status" value="1"/>
</dbReference>
<dbReference type="PANTHER" id="PTHR30026">
    <property type="entry name" value="OUTER MEMBRANE PROTEIN TOLC"/>
    <property type="match status" value="1"/>
</dbReference>
<dbReference type="GO" id="GO:0015288">
    <property type="term" value="F:porin activity"/>
    <property type="evidence" value="ECO:0007669"/>
    <property type="project" value="TreeGrafter"/>
</dbReference>
<keyword evidence="8" id="KW-0175">Coiled coil</keyword>
<organism evidence="10 11">
    <name type="scientific">Candidatus Cryptobacteroides avicola</name>
    <dbReference type="NCBI Taxonomy" id="2840757"/>
    <lineage>
        <taxon>Bacteria</taxon>
        <taxon>Pseudomonadati</taxon>
        <taxon>Bacteroidota</taxon>
        <taxon>Bacteroidia</taxon>
        <taxon>Bacteroidales</taxon>
        <taxon>Candidatus Cryptobacteroides</taxon>
    </lineage>
</organism>
<feature type="coiled-coil region" evidence="8">
    <location>
        <begin position="415"/>
        <end position="442"/>
    </location>
</feature>
<evidence type="ECO:0000256" key="7">
    <source>
        <dbReference type="ARBA" id="ARBA00023237"/>
    </source>
</evidence>
<feature type="signal peptide" evidence="9">
    <location>
        <begin position="1"/>
        <end position="19"/>
    </location>
</feature>
<feature type="chain" id="PRO_5037899275" evidence="9">
    <location>
        <begin position="20"/>
        <end position="494"/>
    </location>
</feature>
<comment type="caution">
    <text evidence="10">The sequence shown here is derived from an EMBL/GenBank/DDBJ whole genome shotgun (WGS) entry which is preliminary data.</text>
</comment>
<gene>
    <name evidence="10" type="ORF">IAB75_09315</name>
</gene>
<evidence type="ECO:0000256" key="6">
    <source>
        <dbReference type="ARBA" id="ARBA00023136"/>
    </source>
</evidence>
<dbReference type="InterPro" id="IPR051906">
    <property type="entry name" value="TolC-like"/>
</dbReference>
<dbReference type="EMBL" id="JADILV010000066">
    <property type="protein sequence ID" value="MBO8484294.1"/>
    <property type="molecule type" value="Genomic_DNA"/>
</dbReference>
<evidence type="ECO:0000256" key="1">
    <source>
        <dbReference type="ARBA" id="ARBA00004442"/>
    </source>
</evidence>
<dbReference type="PANTHER" id="PTHR30026:SF20">
    <property type="entry name" value="OUTER MEMBRANE PROTEIN TOLC"/>
    <property type="match status" value="1"/>
</dbReference>
<keyword evidence="6" id="KW-0472">Membrane</keyword>
<keyword evidence="9" id="KW-0732">Signal</keyword>
<dbReference type="Proteomes" id="UP000725002">
    <property type="component" value="Unassembled WGS sequence"/>
</dbReference>
<dbReference type="GO" id="GO:0015562">
    <property type="term" value="F:efflux transmembrane transporter activity"/>
    <property type="evidence" value="ECO:0007669"/>
    <property type="project" value="InterPro"/>
</dbReference>
<evidence type="ECO:0000256" key="2">
    <source>
        <dbReference type="ARBA" id="ARBA00007613"/>
    </source>
</evidence>
<dbReference type="Pfam" id="PF02321">
    <property type="entry name" value="OEP"/>
    <property type="match status" value="2"/>
</dbReference>
<comment type="subcellular location">
    <subcellularLocation>
        <location evidence="1">Cell outer membrane</location>
    </subcellularLocation>
</comment>
<name>A0A940DTX7_9BACT</name>
<evidence type="ECO:0000256" key="5">
    <source>
        <dbReference type="ARBA" id="ARBA00022692"/>
    </source>
</evidence>
<dbReference type="AlphaFoldDB" id="A0A940DTX7"/>
<reference evidence="10" key="1">
    <citation type="submission" date="2020-10" db="EMBL/GenBank/DDBJ databases">
        <authorList>
            <person name="Gilroy R."/>
        </authorList>
    </citation>
    <scope>NUCLEOTIDE SEQUENCE</scope>
    <source>
        <strain evidence="10">G3-8215</strain>
    </source>
</reference>
<comment type="similarity">
    <text evidence="2">Belongs to the outer membrane factor (OMF) (TC 1.B.17) family.</text>
</comment>
<evidence type="ECO:0000256" key="3">
    <source>
        <dbReference type="ARBA" id="ARBA00022448"/>
    </source>
</evidence>
<evidence type="ECO:0000313" key="11">
    <source>
        <dbReference type="Proteomes" id="UP000725002"/>
    </source>
</evidence>
<keyword evidence="7" id="KW-0998">Cell outer membrane</keyword>
<dbReference type="InterPro" id="IPR003423">
    <property type="entry name" value="OMP_efflux"/>
</dbReference>
<keyword evidence="4" id="KW-1134">Transmembrane beta strand</keyword>
<keyword evidence="5" id="KW-0812">Transmembrane</keyword>
<evidence type="ECO:0000256" key="9">
    <source>
        <dbReference type="SAM" id="SignalP"/>
    </source>
</evidence>
<dbReference type="GO" id="GO:1990281">
    <property type="term" value="C:efflux pump complex"/>
    <property type="evidence" value="ECO:0007669"/>
    <property type="project" value="TreeGrafter"/>
</dbReference>
<proteinExistence type="inferred from homology"/>
<accession>A0A940DTX7</accession>
<reference evidence="10" key="2">
    <citation type="journal article" date="2021" name="PeerJ">
        <title>Extensive microbial diversity within the chicken gut microbiome revealed by metagenomics and culture.</title>
        <authorList>
            <person name="Gilroy R."/>
            <person name="Ravi A."/>
            <person name="Getino M."/>
            <person name="Pursley I."/>
            <person name="Horton D.L."/>
            <person name="Alikhan N.F."/>
            <person name="Baker D."/>
            <person name="Gharbi K."/>
            <person name="Hall N."/>
            <person name="Watson M."/>
            <person name="Adriaenssens E.M."/>
            <person name="Foster-Nyarko E."/>
            <person name="Jarju S."/>
            <person name="Secka A."/>
            <person name="Antonio M."/>
            <person name="Oren A."/>
            <person name="Chaudhuri R.R."/>
            <person name="La Ragione R."/>
            <person name="Hildebrand F."/>
            <person name="Pallen M.J."/>
        </authorList>
    </citation>
    <scope>NUCLEOTIDE SEQUENCE</scope>
    <source>
        <strain evidence="10">G3-8215</strain>
    </source>
</reference>
<dbReference type="SUPFAM" id="SSF56954">
    <property type="entry name" value="Outer membrane efflux proteins (OEP)"/>
    <property type="match status" value="1"/>
</dbReference>
<sequence>MKTRTIMMAVILCMLPATAVAKEVMTLEQCRDSAIANNKNLKIAAQKVEIAGHDRKIALANYFPNISASAAYMYNSRNIDLLTREQSDMLTNLGTSLQGSLQSGLGGLLSDPSILQIIQKNPELLQLLGSLSSIDISGPVNAIGAEIDKAFELDIKNMFVGAVSLQQPVFMGGKIVNANKMARLAEELAQSQYDTQYRTVVSEVDNAYWQIVSIANKQKLAQEYSGLLEMMLHDTEVMVAEGVATQADLLSVKVKANEAAMLLTKATNGLALSKMLLCKLCGLPLDTDLELADEKLDRIPVPQIGPQVSDEEVYAARPEIRSLDLARQIYDRKVAMARADMMPRIALTANYLLTNPNVYHGYRNNFGGIFNVGVAVNIPIIHGCEAMQKVRKAKAEAVLTGYRLEDAKEMISLQVAQLRKQEGEAVEKLNMAESNLASAEENLRTATVGYTEGIIPANTLMAAQTAWMQAHSEYIDAGVEMQVTEVSLALAEGR</sequence>
<dbReference type="GO" id="GO:0009279">
    <property type="term" value="C:cell outer membrane"/>
    <property type="evidence" value="ECO:0007669"/>
    <property type="project" value="UniProtKB-SubCell"/>
</dbReference>